<comment type="catalytic activity">
    <reaction evidence="1">
        <text>ATP + protein L-histidine = ADP + protein N-phospho-L-histidine.</text>
        <dbReference type="EC" id="2.7.13.3"/>
    </reaction>
</comment>
<keyword evidence="6 11" id="KW-0812">Transmembrane</keyword>
<dbReference type="InterPro" id="IPR036890">
    <property type="entry name" value="HATPase_C_sf"/>
</dbReference>
<dbReference type="InterPro" id="IPR050428">
    <property type="entry name" value="TCS_sensor_his_kinase"/>
</dbReference>
<evidence type="ECO:0000313" key="14">
    <source>
        <dbReference type="EMBL" id="SDS36268.1"/>
    </source>
</evidence>
<dbReference type="PANTHER" id="PTHR45436">
    <property type="entry name" value="SENSOR HISTIDINE KINASE YKOH"/>
    <property type="match status" value="1"/>
</dbReference>
<dbReference type="PRINTS" id="PR00344">
    <property type="entry name" value="BCTRLSENSOR"/>
</dbReference>
<dbReference type="STRING" id="117157.SAMN04489717_2453"/>
<dbReference type="AlphaFoldDB" id="A0A1H1RKP6"/>
<evidence type="ECO:0000256" key="7">
    <source>
        <dbReference type="ARBA" id="ARBA00022777"/>
    </source>
</evidence>
<dbReference type="PANTHER" id="PTHR45436:SF5">
    <property type="entry name" value="SENSOR HISTIDINE KINASE TRCS"/>
    <property type="match status" value="1"/>
</dbReference>
<accession>A0A1H1RKP6</accession>
<keyword evidence="8 11" id="KW-1133">Transmembrane helix</keyword>
<dbReference type="EC" id="2.7.13.3" evidence="3"/>
<dbReference type="SUPFAM" id="SSF47384">
    <property type="entry name" value="Homodimeric domain of signal transducing histidine kinase"/>
    <property type="match status" value="1"/>
</dbReference>
<dbReference type="Pfam" id="PF00512">
    <property type="entry name" value="HisKA"/>
    <property type="match status" value="1"/>
</dbReference>
<keyword evidence="4" id="KW-0597">Phosphoprotein</keyword>
<keyword evidence="5" id="KW-0808">Transferase</keyword>
<organism evidence="14 15">
    <name type="scientific">Actinopolymorpha singaporensis</name>
    <dbReference type="NCBI Taxonomy" id="117157"/>
    <lineage>
        <taxon>Bacteria</taxon>
        <taxon>Bacillati</taxon>
        <taxon>Actinomycetota</taxon>
        <taxon>Actinomycetes</taxon>
        <taxon>Propionibacteriales</taxon>
        <taxon>Actinopolymorphaceae</taxon>
        <taxon>Actinopolymorpha</taxon>
    </lineage>
</organism>
<keyword evidence="7 14" id="KW-0418">Kinase</keyword>
<dbReference type="Gene3D" id="6.10.340.10">
    <property type="match status" value="1"/>
</dbReference>
<name>A0A1H1RKP6_9ACTN</name>
<dbReference type="OrthoDB" id="3849995at2"/>
<dbReference type="SMART" id="SM00387">
    <property type="entry name" value="HATPase_c"/>
    <property type="match status" value="1"/>
</dbReference>
<keyword evidence="10 11" id="KW-0472">Membrane</keyword>
<dbReference type="CDD" id="cd00082">
    <property type="entry name" value="HisKA"/>
    <property type="match status" value="1"/>
</dbReference>
<comment type="subcellular location">
    <subcellularLocation>
        <location evidence="2">Cell membrane</location>
    </subcellularLocation>
</comment>
<evidence type="ECO:0000256" key="8">
    <source>
        <dbReference type="ARBA" id="ARBA00022989"/>
    </source>
</evidence>
<dbReference type="InterPro" id="IPR003594">
    <property type="entry name" value="HATPase_dom"/>
</dbReference>
<feature type="domain" description="Histidine kinase" evidence="12">
    <location>
        <begin position="239"/>
        <end position="444"/>
    </location>
</feature>
<dbReference type="Pfam" id="PF00672">
    <property type="entry name" value="HAMP"/>
    <property type="match status" value="1"/>
</dbReference>
<evidence type="ECO:0000256" key="5">
    <source>
        <dbReference type="ARBA" id="ARBA00022679"/>
    </source>
</evidence>
<dbReference type="InterPro" id="IPR003660">
    <property type="entry name" value="HAMP_dom"/>
</dbReference>
<reference evidence="14 15" key="1">
    <citation type="submission" date="2016-10" db="EMBL/GenBank/DDBJ databases">
        <authorList>
            <person name="de Groot N.N."/>
        </authorList>
    </citation>
    <scope>NUCLEOTIDE SEQUENCE [LARGE SCALE GENOMIC DNA]</scope>
    <source>
        <strain evidence="14 15">DSM 22024</strain>
    </source>
</reference>
<evidence type="ECO:0000259" key="12">
    <source>
        <dbReference type="PROSITE" id="PS50109"/>
    </source>
</evidence>
<gene>
    <name evidence="14" type="ORF">SAMN04489717_2453</name>
</gene>
<protein>
    <recommendedName>
        <fullName evidence="3">histidine kinase</fullName>
        <ecNumber evidence="3">2.7.13.3</ecNumber>
    </recommendedName>
</protein>
<dbReference type="Gene3D" id="1.10.287.130">
    <property type="match status" value="1"/>
</dbReference>
<evidence type="ECO:0000259" key="13">
    <source>
        <dbReference type="PROSITE" id="PS50885"/>
    </source>
</evidence>
<evidence type="ECO:0000256" key="3">
    <source>
        <dbReference type="ARBA" id="ARBA00012438"/>
    </source>
</evidence>
<dbReference type="SUPFAM" id="SSF55874">
    <property type="entry name" value="ATPase domain of HSP90 chaperone/DNA topoisomerase II/histidine kinase"/>
    <property type="match status" value="1"/>
</dbReference>
<dbReference type="Proteomes" id="UP000198983">
    <property type="component" value="Chromosome I"/>
</dbReference>
<sequence>MIRPTTLRGRLALIGVLTVAAWVAVLTVAFNVGLTNRLHSQADDVLRARAEATAATVDVGPGDRLDVREVPNDTALDTGIWIYEGHRLVEGGDSPGVLRDDADALAGRGERFRDARHNTSARLYALPVRVARRQVGTIVAATSFDPYQRTARLALAGSIALAALLLVGVYVMARMTVTRALAPVDRMAGQAAEWSAHDTTQRFGTASRPDELAALAASLDGLLDRLSAVLRHERQLSAELSHELRTPLAHIAAETELLIDRERSADELARAHGAIRDSADRMRRIIETLLLAARSDTVDAPGRCAVDEVLASVVARRQTTCEASLSLSTEQSPLYCGVGTDVLERIVSPVLDNAVRYASGQVRLSARRREDLLEIEVGDDGPGLGGADAELAFTPGWRGDPADMHDGAGLGLPLARRLARSVGGDVVNLSTGHGATFLILLPTG</sequence>
<feature type="transmembrane region" description="Helical" evidence="11">
    <location>
        <begin position="12"/>
        <end position="34"/>
    </location>
</feature>
<evidence type="ECO:0000256" key="10">
    <source>
        <dbReference type="ARBA" id="ARBA00023136"/>
    </source>
</evidence>
<feature type="transmembrane region" description="Helical" evidence="11">
    <location>
        <begin position="153"/>
        <end position="173"/>
    </location>
</feature>
<dbReference type="Gene3D" id="3.30.565.10">
    <property type="entry name" value="Histidine kinase-like ATPase, C-terminal domain"/>
    <property type="match status" value="1"/>
</dbReference>
<evidence type="ECO:0000256" key="9">
    <source>
        <dbReference type="ARBA" id="ARBA00023012"/>
    </source>
</evidence>
<dbReference type="PROSITE" id="PS50885">
    <property type="entry name" value="HAMP"/>
    <property type="match status" value="1"/>
</dbReference>
<evidence type="ECO:0000256" key="11">
    <source>
        <dbReference type="SAM" id="Phobius"/>
    </source>
</evidence>
<dbReference type="PROSITE" id="PS50109">
    <property type="entry name" value="HIS_KIN"/>
    <property type="match status" value="1"/>
</dbReference>
<evidence type="ECO:0000256" key="4">
    <source>
        <dbReference type="ARBA" id="ARBA00022553"/>
    </source>
</evidence>
<evidence type="ECO:0000256" key="6">
    <source>
        <dbReference type="ARBA" id="ARBA00022692"/>
    </source>
</evidence>
<proteinExistence type="predicted"/>
<dbReference type="GO" id="GO:0000155">
    <property type="term" value="F:phosphorelay sensor kinase activity"/>
    <property type="evidence" value="ECO:0007669"/>
    <property type="project" value="InterPro"/>
</dbReference>
<feature type="domain" description="HAMP" evidence="13">
    <location>
        <begin position="178"/>
        <end position="231"/>
    </location>
</feature>
<dbReference type="CDD" id="cd00075">
    <property type="entry name" value="HATPase"/>
    <property type="match status" value="1"/>
</dbReference>
<keyword evidence="9" id="KW-0902">Two-component regulatory system</keyword>
<dbReference type="InterPro" id="IPR003661">
    <property type="entry name" value="HisK_dim/P_dom"/>
</dbReference>
<dbReference type="InterPro" id="IPR036097">
    <property type="entry name" value="HisK_dim/P_sf"/>
</dbReference>
<dbReference type="SMART" id="SM00304">
    <property type="entry name" value="HAMP"/>
    <property type="match status" value="1"/>
</dbReference>
<dbReference type="InterPro" id="IPR004358">
    <property type="entry name" value="Sig_transdc_His_kin-like_C"/>
</dbReference>
<dbReference type="Pfam" id="PF02518">
    <property type="entry name" value="HATPase_c"/>
    <property type="match status" value="1"/>
</dbReference>
<dbReference type="InterPro" id="IPR005467">
    <property type="entry name" value="His_kinase_dom"/>
</dbReference>
<dbReference type="EMBL" id="LT629732">
    <property type="protein sequence ID" value="SDS36268.1"/>
    <property type="molecule type" value="Genomic_DNA"/>
</dbReference>
<evidence type="ECO:0000256" key="1">
    <source>
        <dbReference type="ARBA" id="ARBA00000085"/>
    </source>
</evidence>
<keyword evidence="15" id="KW-1185">Reference proteome</keyword>
<evidence type="ECO:0000256" key="2">
    <source>
        <dbReference type="ARBA" id="ARBA00004236"/>
    </source>
</evidence>
<dbReference type="RefSeq" id="WP_092653337.1">
    <property type="nucleotide sequence ID" value="NZ_LT629732.1"/>
</dbReference>
<dbReference type="GO" id="GO:0005886">
    <property type="term" value="C:plasma membrane"/>
    <property type="evidence" value="ECO:0007669"/>
    <property type="project" value="UniProtKB-SubCell"/>
</dbReference>
<dbReference type="SMART" id="SM00388">
    <property type="entry name" value="HisKA"/>
    <property type="match status" value="1"/>
</dbReference>
<evidence type="ECO:0000313" key="15">
    <source>
        <dbReference type="Proteomes" id="UP000198983"/>
    </source>
</evidence>